<dbReference type="EMBL" id="CAADRP010000435">
    <property type="protein sequence ID" value="VFU28130.1"/>
    <property type="molecule type" value="Genomic_DNA"/>
</dbReference>
<dbReference type="InterPro" id="IPR044835">
    <property type="entry name" value="ARF_plant"/>
</dbReference>
<gene>
    <name evidence="1" type="ORF">SVIM_LOCUS91628</name>
</gene>
<evidence type="ECO:0000313" key="1">
    <source>
        <dbReference type="EMBL" id="VFU28130.1"/>
    </source>
</evidence>
<dbReference type="AlphaFoldDB" id="A0A6N2KXX6"/>
<dbReference type="PANTHER" id="PTHR31384">
    <property type="entry name" value="AUXIN RESPONSE FACTOR 4-RELATED"/>
    <property type="match status" value="1"/>
</dbReference>
<organism evidence="1">
    <name type="scientific">Salix viminalis</name>
    <name type="common">Common osier</name>
    <name type="synonym">Basket willow</name>
    <dbReference type="NCBI Taxonomy" id="40686"/>
    <lineage>
        <taxon>Eukaryota</taxon>
        <taxon>Viridiplantae</taxon>
        <taxon>Streptophyta</taxon>
        <taxon>Embryophyta</taxon>
        <taxon>Tracheophyta</taxon>
        <taxon>Spermatophyta</taxon>
        <taxon>Magnoliopsida</taxon>
        <taxon>eudicotyledons</taxon>
        <taxon>Gunneridae</taxon>
        <taxon>Pentapetalae</taxon>
        <taxon>rosids</taxon>
        <taxon>fabids</taxon>
        <taxon>Malpighiales</taxon>
        <taxon>Salicaceae</taxon>
        <taxon>Saliceae</taxon>
        <taxon>Salix</taxon>
    </lineage>
</organism>
<dbReference type="GO" id="GO:0003677">
    <property type="term" value="F:DNA binding"/>
    <property type="evidence" value="ECO:0007669"/>
    <property type="project" value="InterPro"/>
</dbReference>
<proteinExistence type="predicted"/>
<protein>
    <submittedName>
        <fullName evidence="1">Uncharacterized protein</fullName>
    </submittedName>
</protein>
<sequence>MIDLNARKKVEIDTSYSIHLILMVYKRKRRTSPLNTKVFYFPQGHAEHSQSPVVFPQGIPSLVLCPVASVKFLADPGTDEVFAKISLIPLPDTDLDFSEHVGVCADGNDSNNAEKPASFAFCSARKSSVAFS</sequence>
<dbReference type="GO" id="GO:0009725">
    <property type="term" value="P:response to hormone"/>
    <property type="evidence" value="ECO:0007669"/>
    <property type="project" value="InterPro"/>
</dbReference>
<dbReference type="GO" id="GO:0006355">
    <property type="term" value="P:regulation of DNA-templated transcription"/>
    <property type="evidence" value="ECO:0007669"/>
    <property type="project" value="InterPro"/>
</dbReference>
<accession>A0A6N2KXX6</accession>
<name>A0A6N2KXX6_SALVM</name>
<reference evidence="1" key="1">
    <citation type="submission" date="2019-03" db="EMBL/GenBank/DDBJ databases">
        <authorList>
            <person name="Mank J."/>
            <person name="Almeida P."/>
        </authorList>
    </citation>
    <scope>NUCLEOTIDE SEQUENCE</scope>
    <source>
        <strain evidence="1">78183</strain>
    </source>
</reference>
<dbReference type="PANTHER" id="PTHR31384:SF160">
    <property type="entry name" value="AUXIN RESPONSE FACTOR 16"/>
    <property type="match status" value="1"/>
</dbReference>